<dbReference type="Proteomes" id="UP000814243">
    <property type="component" value="Unassembled WGS sequence"/>
</dbReference>
<evidence type="ECO:0000313" key="1">
    <source>
        <dbReference type="EMBL" id="KAH9635606.1"/>
    </source>
</evidence>
<dbReference type="EMBL" id="JACEFF010000542">
    <property type="protein sequence ID" value="KAH9635606.1"/>
    <property type="molecule type" value="Genomic_DNA"/>
</dbReference>
<name>A0A922MF94_SPOEX</name>
<sequence length="161" mass="18523">MLTVVFTVDILTIEHKCGNDKAIQVIPPQEHKAIQVSHVAHYRSKFVQISTRRKNSTTSPFKTTVCTATSPFKMNISQASTSKLLAKRKLNFFEEESDDSFTPATEGSTVDYESSQNLLRNILFFQKETTLSNNSEIYWRSRLDSMEEEEFDVFEEIQEIV</sequence>
<protein>
    <submittedName>
        <fullName evidence="1">Uncharacterized protein</fullName>
    </submittedName>
</protein>
<gene>
    <name evidence="1" type="ORF">HF086_012275</name>
</gene>
<accession>A0A922MF94</accession>
<evidence type="ECO:0000313" key="2">
    <source>
        <dbReference type="Proteomes" id="UP000814243"/>
    </source>
</evidence>
<reference evidence="1" key="1">
    <citation type="journal article" date="2021" name="G3 (Bethesda)">
        <title>Genome and transcriptome analysis of the beet armyworm Spodoptera exigua reveals targets for pest control. .</title>
        <authorList>
            <person name="Simon S."/>
            <person name="Breeschoten T."/>
            <person name="Jansen H.J."/>
            <person name="Dirks R.P."/>
            <person name="Schranz M.E."/>
            <person name="Ros V.I.D."/>
        </authorList>
    </citation>
    <scope>NUCLEOTIDE SEQUENCE</scope>
    <source>
        <strain evidence="1">TB_SE_WUR_2020</strain>
    </source>
</reference>
<organism evidence="1 2">
    <name type="scientific">Spodoptera exigua</name>
    <name type="common">Beet armyworm</name>
    <name type="synonym">Noctua fulgens</name>
    <dbReference type="NCBI Taxonomy" id="7107"/>
    <lineage>
        <taxon>Eukaryota</taxon>
        <taxon>Metazoa</taxon>
        <taxon>Ecdysozoa</taxon>
        <taxon>Arthropoda</taxon>
        <taxon>Hexapoda</taxon>
        <taxon>Insecta</taxon>
        <taxon>Pterygota</taxon>
        <taxon>Neoptera</taxon>
        <taxon>Endopterygota</taxon>
        <taxon>Lepidoptera</taxon>
        <taxon>Glossata</taxon>
        <taxon>Ditrysia</taxon>
        <taxon>Noctuoidea</taxon>
        <taxon>Noctuidae</taxon>
        <taxon>Amphipyrinae</taxon>
        <taxon>Spodoptera</taxon>
    </lineage>
</organism>
<proteinExistence type="predicted"/>
<comment type="caution">
    <text evidence="1">The sequence shown here is derived from an EMBL/GenBank/DDBJ whole genome shotgun (WGS) entry which is preliminary data.</text>
</comment>
<dbReference type="AlphaFoldDB" id="A0A922MF94"/>